<protein>
    <submittedName>
        <fullName evidence="6">Flavin-dependent monooxygenase, oxygenase subunit HsaA</fullName>
        <ecNumber evidence="6">1.14.14.12</ecNumber>
    </submittedName>
</protein>
<feature type="coiled-coil region" evidence="3">
    <location>
        <begin position="290"/>
        <end position="317"/>
    </location>
</feature>
<gene>
    <name evidence="6" type="primary">hsaA_1</name>
    <name evidence="6" type="ORF">ACRB68_45360</name>
</gene>
<dbReference type="EMBL" id="WEGH01000003">
    <property type="protein sequence ID" value="MQY06448.1"/>
    <property type="molecule type" value="Genomic_DNA"/>
</dbReference>
<dbReference type="InterPro" id="IPR046373">
    <property type="entry name" value="Acyl-CoA_Oxase/DH_mid-dom_sf"/>
</dbReference>
<dbReference type="RefSeq" id="WP_153535700.1">
    <property type="nucleotide sequence ID" value="NZ_WEGH01000003.1"/>
</dbReference>
<keyword evidence="1 6" id="KW-0560">Oxidoreductase</keyword>
<dbReference type="PANTHER" id="PTHR48083:SF19">
    <property type="entry name" value="FLAVIN-DEPENDENT MONOOXYGENASE, OXYGENASE SUBUNIT HSAA"/>
    <property type="match status" value="1"/>
</dbReference>
<dbReference type="SUPFAM" id="SSF47203">
    <property type="entry name" value="Acyl-CoA dehydrogenase C-terminal domain-like"/>
    <property type="match status" value="1"/>
</dbReference>
<dbReference type="PANTHER" id="PTHR48083">
    <property type="entry name" value="MEDIUM-CHAIN SPECIFIC ACYL-COA DEHYDROGENASE, MITOCHONDRIAL-RELATED"/>
    <property type="match status" value="1"/>
</dbReference>
<dbReference type="SUPFAM" id="SSF56645">
    <property type="entry name" value="Acyl-CoA dehydrogenase NM domain-like"/>
    <property type="match status" value="1"/>
</dbReference>
<evidence type="ECO:0000256" key="2">
    <source>
        <dbReference type="ARBA" id="ARBA00049661"/>
    </source>
</evidence>
<dbReference type="GO" id="GO:0033539">
    <property type="term" value="P:fatty acid beta-oxidation using acyl-CoA dehydrogenase"/>
    <property type="evidence" value="ECO:0007669"/>
    <property type="project" value="TreeGrafter"/>
</dbReference>
<dbReference type="Proteomes" id="UP000487268">
    <property type="component" value="Unassembled WGS sequence"/>
</dbReference>
<dbReference type="Pfam" id="PF08028">
    <property type="entry name" value="Acyl-CoA_dh_2"/>
    <property type="match status" value="1"/>
</dbReference>
<dbReference type="InterPro" id="IPR013107">
    <property type="entry name" value="Acyl-CoA_DH_C"/>
</dbReference>
<dbReference type="InterPro" id="IPR013786">
    <property type="entry name" value="AcylCoA_DH/ox_N"/>
</dbReference>
<evidence type="ECO:0000259" key="4">
    <source>
        <dbReference type="Pfam" id="PF02771"/>
    </source>
</evidence>
<keyword evidence="6" id="KW-0503">Monooxygenase</keyword>
<comment type="similarity">
    <text evidence="2">Belongs to the HpaH/HsaA monooxygenase family.</text>
</comment>
<dbReference type="GO" id="GO:0005737">
    <property type="term" value="C:cytoplasm"/>
    <property type="evidence" value="ECO:0007669"/>
    <property type="project" value="TreeGrafter"/>
</dbReference>
<dbReference type="Gene3D" id="2.40.110.10">
    <property type="entry name" value="Butyryl-CoA Dehydrogenase, subunit A, domain 2"/>
    <property type="match status" value="1"/>
</dbReference>
<feature type="domain" description="Acyl-CoA dehydrogenase/oxidase N-terminal" evidence="4">
    <location>
        <begin position="27"/>
        <end position="114"/>
    </location>
</feature>
<evidence type="ECO:0000313" key="7">
    <source>
        <dbReference type="Proteomes" id="UP000487268"/>
    </source>
</evidence>
<evidence type="ECO:0000313" key="6">
    <source>
        <dbReference type="EMBL" id="MQY06448.1"/>
    </source>
</evidence>
<dbReference type="GO" id="GO:0050660">
    <property type="term" value="F:flavin adenine dinucleotide binding"/>
    <property type="evidence" value="ECO:0007669"/>
    <property type="project" value="InterPro"/>
</dbReference>
<dbReference type="InterPro" id="IPR037069">
    <property type="entry name" value="AcylCoA_DH/ox_N_sf"/>
</dbReference>
<keyword evidence="7" id="KW-1185">Reference proteome</keyword>
<dbReference type="PIRSF" id="PIRSF016578">
    <property type="entry name" value="HsaA"/>
    <property type="match status" value="1"/>
</dbReference>
<evidence type="ECO:0000256" key="1">
    <source>
        <dbReference type="ARBA" id="ARBA00023002"/>
    </source>
</evidence>
<reference evidence="6 7" key="1">
    <citation type="submission" date="2019-10" db="EMBL/GenBank/DDBJ databases">
        <title>Actinomadura rubteroloni sp. nov. and Actinomadura macrotermitis sp. nov., isolated from the gut of fungus growing-termite Macrotermes natalensis.</title>
        <authorList>
            <person name="Benndorf R."/>
            <person name="Martin K."/>
            <person name="Kuefner M."/>
            <person name="De Beer W."/>
            <person name="Kaster A.-K."/>
            <person name="Vollmers J."/>
            <person name="Poulsen M."/>
            <person name="Beemelmanns C."/>
        </authorList>
    </citation>
    <scope>NUCLEOTIDE SEQUENCE [LARGE SCALE GENOMIC DNA]</scope>
    <source>
        <strain evidence="6 7">RB68</strain>
    </source>
</reference>
<dbReference type="Gene3D" id="1.10.540.10">
    <property type="entry name" value="Acyl-CoA dehydrogenase/oxidase, N-terminal domain"/>
    <property type="match status" value="1"/>
</dbReference>
<dbReference type="Gene3D" id="1.20.140.10">
    <property type="entry name" value="Butyryl-CoA Dehydrogenase, subunit A, domain 3"/>
    <property type="match status" value="1"/>
</dbReference>
<dbReference type="Pfam" id="PF02771">
    <property type="entry name" value="Acyl-CoA_dh_N"/>
    <property type="match status" value="1"/>
</dbReference>
<evidence type="ECO:0000259" key="5">
    <source>
        <dbReference type="Pfam" id="PF08028"/>
    </source>
</evidence>
<comment type="caution">
    <text evidence="6">The sequence shown here is derived from an EMBL/GenBank/DDBJ whole genome shotgun (WGS) entry which is preliminary data.</text>
</comment>
<organism evidence="6 7">
    <name type="scientific">Actinomadura macrotermitis</name>
    <dbReference type="NCBI Taxonomy" id="2585200"/>
    <lineage>
        <taxon>Bacteria</taxon>
        <taxon>Bacillati</taxon>
        <taxon>Actinomycetota</taxon>
        <taxon>Actinomycetes</taxon>
        <taxon>Streptosporangiales</taxon>
        <taxon>Thermomonosporaceae</taxon>
        <taxon>Actinomadura</taxon>
    </lineage>
</organism>
<dbReference type="InterPro" id="IPR036250">
    <property type="entry name" value="AcylCo_DH-like_C"/>
</dbReference>
<dbReference type="OrthoDB" id="3404950at2"/>
<name>A0A7K0BZ34_9ACTN</name>
<dbReference type="GO" id="GO:0036383">
    <property type="term" value="F:3-hydroxy-9,10-secoandrosta-1,3,5(10)-triene-9,17-dione monooxygenase activity"/>
    <property type="evidence" value="ECO:0007669"/>
    <property type="project" value="UniProtKB-EC"/>
</dbReference>
<evidence type="ECO:0000256" key="3">
    <source>
        <dbReference type="SAM" id="Coils"/>
    </source>
</evidence>
<dbReference type="InterPro" id="IPR009100">
    <property type="entry name" value="AcylCoA_DH/oxidase_NM_dom_sf"/>
</dbReference>
<keyword evidence="3" id="KW-0175">Coiled coil</keyword>
<feature type="domain" description="Acyl-CoA dehydrogenase C-terminal" evidence="5">
    <location>
        <begin position="251"/>
        <end position="378"/>
    </location>
</feature>
<dbReference type="AlphaFoldDB" id="A0A7K0BZ34"/>
<dbReference type="EC" id="1.14.14.12" evidence="6"/>
<proteinExistence type="inferred from homology"/>
<accession>A0A7K0BZ34</accession>
<dbReference type="InterPro" id="IPR050741">
    <property type="entry name" value="Acyl-CoA_dehydrogenase"/>
</dbReference>
<sequence>MTQTMERPGGRDEAPGHDDLVARAAALRERLWQDAPECDRRRRLTDGDLDALTAAGLFRLMTPRRYGGHAADMRTLLDTAVEVGRGCCSASWVLGVCNAGNFVVSLFPRAAQDEVWAAGPDNRTALVLGRPAPPAEPAGEEFLVSGEWPYASGSLHAGWVCVLVLADTGTGMAPHFALMPAGQVEIKDTWHFTGMRGTGSNTITAERVAVPRHRLMPYQPLLYGETDGLVDPAHPYRNSLTGLFMIGLIGSVVGGTQAALEFVREQAARRPVAGSKFASQAESPMFRIDLAEAATALEAARAEAHRLAATVDELAGTGANAGWETRARGRMGSTWVTRQCRDAVEALVTAHGTSSFSEANPLQRIWRDVHVASRHAGFGMGVPELVYGHALVGGDPREISPLV</sequence>
<dbReference type="GO" id="GO:0003995">
    <property type="term" value="F:acyl-CoA dehydrogenase activity"/>
    <property type="evidence" value="ECO:0007669"/>
    <property type="project" value="TreeGrafter"/>
</dbReference>